<reference evidence="3 5" key="2">
    <citation type="submission" date="2018-08" db="EMBL/GenBank/DDBJ databases">
        <title>Genetic Globetrotter - A new plasmid hitch-hiking vast phylogenetic and geographic distances.</title>
        <authorList>
            <person name="Vollmers J."/>
            <person name="Petersen J."/>
        </authorList>
    </citation>
    <scope>NUCLEOTIDE SEQUENCE [LARGE SCALE GENOMIC DNA]</scope>
    <source>
        <strain evidence="3 5">DSM 26383</strain>
    </source>
</reference>
<feature type="domain" description="Aminoglycoside phosphotransferase" evidence="1">
    <location>
        <begin position="107"/>
        <end position="222"/>
    </location>
</feature>
<dbReference type="EMBL" id="LAXI01000004">
    <property type="protein sequence ID" value="KRS18171.1"/>
    <property type="molecule type" value="Genomic_DNA"/>
</dbReference>
<evidence type="ECO:0000259" key="1">
    <source>
        <dbReference type="Pfam" id="PF01636"/>
    </source>
</evidence>
<evidence type="ECO:0000313" key="4">
    <source>
        <dbReference type="Proteomes" id="UP000051401"/>
    </source>
</evidence>
<evidence type="ECO:0000313" key="5">
    <source>
        <dbReference type="Proteomes" id="UP000325785"/>
    </source>
</evidence>
<dbReference type="Proteomes" id="UP000325785">
    <property type="component" value="Chromosome"/>
</dbReference>
<gene>
    <name evidence="3" type="ORF">RIdsm_02812</name>
    <name evidence="2" type="ORF">XM52_08435</name>
</gene>
<dbReference type="KEGG" id="rid:RIdsm_02812"/>
<keyword evidence="4" id="KW-1185">Reference proteome</keyword>
<dbReference type="Gene3D" id="3.90.1200.10">
    <property type="match status" value="1"/>
</dbReference>
<dbReference type="InterPro" id="IPR011009">
    <property type="entry name" value="Kinase-like_dom_sf"/>
</dbReference>
<dbReference type="Proteomes" id="UP000051401">
    <property type="component" value="Unassembled WGS sequence"/>
</dbReference>
<dbReference type="RefSeq" id="WP_074939729.1">
    <property type="nucleotide sequence ID" value="NZ_CP031598.1"/>
</dbReference>
<accession>A0A0T5PA86</accession>
<dbReference type="OrthoDB" id="7817715at2"/>
<dbReference type="GO" id="GO:0016740">
    <property type="term" value="F:transferase activity"/>
    <property type="evidence" value="ECO:0007669"/>
    <property type="project" value="UniProtKB-KW"/>
</dbReference>
<organism evidence="2 4">
    <name type="scientific">Roseovarius indicus</name>
    <dbReference type="NCBI Taxonomy" id="540747"/>
    <lineage>
        <taxon>Bacteria</taxon>
        <taxon>Pseudomonadati</taxon>
        <taxon>Pseudomonadota</taxon>
        <taxon>Alphaproteobacteria</taxon>
        <taxon>Rhodobacterales</taxon>
        <taxon>Roseobacteraceae</taxon>
        <taxon>Roseovarius</taxon>
    </lineage>
</organism>
<dbReference type="SUPFAM" id="SSF56112">
    <property type="entry name" value="Protein kinase-like (PK-like)"/>
    <property type="match status" value="1"/>
</dbReference>
<proteinExistence type="predicted"/>
<dbReference type="PATRIC" id="fig|540747.5.peg.4476"/>
<dbReference type="AlphaFoldDB" id="A0A0T5PA86"/>
<keyword evidence="3" id="KW-0808">Transferase</keyword>
<name>A0A0T5PA86_9RHOB</name>
<evidence type="ECO:0000313" key="3">
    <source>
        <dbReference type="EMBL" id="QEW27003.1"/>
    </source>
</evidence>
<dbReference type="STRING" id="540747.SAMN04488031_101533"/>
<dbReference type="InterPro" id="IPR002575">
    <property type="entry name" value="Aminoglycoside_PTrfase"/>
</dbReference>
<reference evidence="2 4" key="1">
    <citation type="submission" date="2015-04" db="EMBL/GenBank/DDBJ databases">
        <title>The draft genome sequence of Roseovarius indicus B108T.</title>
        <authorList>
            <person name="Li G."/>
            <person name="Lai Q."/>
            <person name="Shao Z."/>
            <person name="Yan P."/>
        </authorList>
    </citation>
    <scope>NUCLEOTIDE SEQUENCE [LARGE SCALE GENOMIC DNA]</scope>
    <source>
        <strain evidence="2 4">B108</strain>
    </source>
</reference>
<sequence length="322" mass="35990">MAKPHGPSPLPDMDAMMDLVQAFEGLAAKDPLLTGARLSDVIRLVPGKRAILSGMVGERPAIFRFYIEHAEAYARRDWAELQRTRCFMSDGDYQVNAPLLHVPELGLVVVARADGVPLMERIRAADAAQRADFLRPAAEWLRRYTAPSEELTDVRLDGWYKRIERGMARQRHGALRRAEAAVLAELKRIAAPHETGQWRVAVSHGDFHPNNLLADGARLTGIDTGGSAKLPLYKDMARFLSHMARRGLIPSGEERLGVDAQGLDAFAEAFALDEVERNIWLPFMLGVEVLIRIEAKALSEKRIRKAARFYDTLLDGLRDIRP</sequence>
<dbReference type="EMBL" id="CP031598">
    <property type="protein sequence ID" value="QEW27003.1"/>
    <property type="molecule type" value="Genomic_DNA"/>
</dbReference>
<evidence type="ECO:0000313" key="2">
    <source>
        <dbReference type="EMBL" id="KRS18171.1"/>
    </source>
</evidence>
<protein>
    <submittedName>
        <fullName evidence="3">Phosphotransferase enzyme family protein</fullName>
    </submittedName>
</protein>
<dbReference type="Pfam" id="PF01636">
    <property type="entry name" value="APH"/>
    <property type="match status" value="1"/>
</dbReference>